<sequence length="205" mass="22906">MNQITLEFLKFTVDSAFSLAAPAFASLRQTASKHGVKKQYYGVLDDDPNQLVWCIQWPGISQPAELADQSGDFRQKLNALDVKSQPTSWLLPFRFEEEILPALNAPMTEFAFVILKDTTNTGMILDSLHRTFSDCYYAKGFTGGSWGIATNNDRVCLYLLGWESRAHHREYSKSPIFALEIDNLAPNFAPGSVGLFSKLARESTA</sequence>
<evidence type="ECO:0000313" key="2">
    <source>
        <dbReference type="Proteomes" id="UP000559256"/>
    </source>
</evidence>
<reference evidence="1 2" key="1">
    <citation type="journal article" date="2020" name="ISME J.">
        <title>Uncovering the hidden diversity of litter-decomposition mechanisms in mushroom-forming fungi.</title>
        <authorList>
            <person name="Floudas D."/>
            <person name="Bentzer J."/>
            <person name="Ahren D."/>
            <person name="Johansson T."/>
            <person name="Persson P."/>
            <person name="Tunlid A."/>
        </authorList>
    </citation>
    <scope>NUCLEOTIDE SEQUENCE [LARGE SCALE GENOMIC DNA]</scope>
    <source>
        <strain evidence="1 2">CBS 291.85</strain>
    </source>
</reference>
<dbReference type="AlphaFoldDB" id="A0A8H5GQB3"/>
<accession>A0A8H5GQB3</accession>
<comment type="caution">
    <text evidence="1">The sequence shown here is derived from an EMBL/GenBank/DDBJ whole genome shotgun (WGS) entry which is preliminary data.</text>
</comment>
<keyword evidence="2" id="KW-1185">Reference proteome</keyword>
<dbReference type="EMBL" id="JAACJM010000014">
    <property type="protein sequence ID" value="KAF5369047.1"/>
    <property type="molecule type" value="Genomic_DNA"/>
</dbReference>
<protein>
    <submittedName>
        <fullName evidence="1">Uncharacterized protein</fullName>
    </submittedName>
</protein>
<name>A0A8H5GQB3_9AGAR</name>
<proteinExistence type="predicted"/>
<dbReference type="Proteomes" id="UP000559256">
    <property type="component" value="Unassembled WGS sequence"/>
</dbReference>
<evidence type="ECO:0000313" key="1">
    <source>
        <dbReference type="EMBL" id="KAF5369047.1"/>
    </source>
</evidence>
<gene>
    <name evidence="1" type="ORF">D9758_003099</name>
</gene>
<organism evidence="1 2">
    <name type="scientific">Tetrapyrgos nigripes</name>
    <dbReference type="NCBI Taxonomy" id="182062"/>
    <lineage>
        <taxon>Eukaryota</taxon>
        <taxon>Fungi</taxon>
        <taxon>Dikarya</taxon>
        <taxon>Basidiomycota</taxon>
        <taxon>Agaricomycotina</taxon>
        <taxon>Agaricomycetes</taxon>
        <taxon>Agaricomycetidae</taxon>
        <taxon>Agaricales</taxon>
        <taxon>Marasmiineae</taxon>
        <taxon>Marasmiaceae</taxon>
        <taxon>Tetrapyrgos</taxon>
    </lineage>
</organism>